<name>A0A0J9E561_9RHOB</name>
<sequence>MNRDALYALKQGKSQNMIVDDAIRVANYFGLTVEEFMGLSPAQVRDQLAEQIDRLTPQEQAILEASLTAILSQRADADQVAPQDAATAKQPADQKGD</sequence>
<reference evidence="2 3" key="1">
    <citation type="submission" date="2015-06" db="EMBL/GenBank/DDBJ databases">
        <title>Draft genome sequence of an Alphaproteobacteria species associated to the Mediterranean sponge Oscarella lobularis.</title>
        <authorList>
            <person name="Jourda C."/>
            <person name="Santini S."/>
            <person name="Claverie J.-M."/>
        </authorList>
    </citation>
    <scope>NUCLEOTIDE SEQUENCE [LARGE SCALE GENOMIC DNA]</scope>
    <source>
        <strain evidence="2">IGS</strain>
    </source>
</reference>
<feature type="region of interest" description="Disordered" evidence="1">
    <location>
        <begin position="76"/>
        <end position="97"/>
    </location>
</feature>
<dbReference type="AlphaFoldDB" id="A0A0J9E561"/>
<organism evidence="2 3">
    <name type="scientific">Candidatus Rhodobacter oscarellae</name>
    <dbReference type="NCBI Taxonomy" id="1675527"/>
    <lineage>
        <taxon>Bacteria</taxon>
        <taxon>Pseudomonadati</taxon>
        <taxon>Pseudomonadota</taxon>
        <taxon>Alphaproteobacteria</taxon>
        <taxon>Rhodobacterales</taxon>
        <taxon>Rhodobacter group</taxon>
        <taxon>Rhodobacter</taxon>
    </lineage>
</organism>
<gene>
    <name evidence="2" type="ORF">AIOL_001912</name>
</gene>
<accession>A0A0J9E561</accession>
<keyword evidence="3" id="KW-1185">Reference proteome</keyword>
<protein>
    <recommendedName>
        <fullName evidence="4">DNA-binding protein</fullName>
    </recommendedName>
</protein>
<dbReference type="STRING" id="1675527.AIOL_001912"/>
<proteinExistence type="predicted"/>
<evidence type="ECO:0000313" key="3">
    <source>
        <dbReference type="Proteomes" id="UP000037178"/>
    </source>
</evidence>
<dbReference type="EMBL" id="LFTY01000002">
    <property type="protein sequence ID" value="KMW56954.1"/>
    <property type="molecule type" value="Genomic_DNA"/>
</dbReference>
<feature type="compositionally biased region" description="Low complexity" evidence="1">
    <location>
        <begin position="78"/>
        <end position="88"/>
    </location>
</feature>
<evidence type="ECO:0000256" key="1">
    <source>
        <dbReference type="SAM" id="MobiDB-lite"/>
    </source>
</evidence>
<evidence type="ECO:0008006" key="4">
    <source>
        <dbReference type="Google" id="ProtNLM"/>
    </source>
</evidence>
<dbReference type="PATRIC" id="fig|1675527.3.peg.2010"/>
<evidence type="ECO:0000313" key="2">
    <source>
        <dbReference type="EMBL" id="KMW56954.1"/>
    </source>
</evidence>
<comment type="caution">
    <text evidence="2">The sequence shown here is derived from an EMBL/GenBank/DDBJ whole genome shotgun (WGS) entry which is preliminary data.</text>
</comment>
<dbReference type="Proteomes" id="UP000037178">
    <property type="component" value="Unassembled WGS sequence"/>
</dbReference>